<protein>
    <recommendedName>
        <fullName evidence="3">6-bladed beta-propeller</fullName>
    </recommendedName>
</protein>
<dbReference type="Proteomes" id="UP001168552">
    <property type="component" value="Unassembled WGS sequence"/>
</dbReference>
<evidence type="ECO:0000313" key="1">
    <source>
        <dbReference type="EMBL" id="MDN4167034.1"/>
    </source>
</evidence>
<evidence type="ECO:0008006" key="3">
    <source>
        <dbReference type="Google" id="ProtNLM"/>
    </source>
</evidence>
<gene>
    <name evidence="1" type="ORF">QWY31_16100</name>
</gene>
<dbReference type="EMBL" id="JAUHJS010000010">
    <property type="protein sequence ID" value="MDN4167034.1"/>
    <property type="molecule type" value="Genomic_DNA"/>
</dbReference>
<keyword evidence="2" id="KW-1185">Reference proteome</keyword>
<evidence type="ECO:0000313" key="2">
    <source>
        <dbReference type="Proteomes" id="UP001168552"/>
    </source>
</evidence>
<proteinExistence type="predicted"/>
<sequence>MRRLPIIFQAFALLILGFACQWQEPATINEALFSRIIGNGQQVEAKDLVEHEGLYWVLAKEVLGGGDSSRILLYQLNQEGIQIHADSFNLNGLTEPQQLILAEDGTLFVAGTHQGKGQNTNELFLFEVSNGQASDIIYSNQPNFSFTLADVKVWGGEAVLIGAYTENGLSASNSFLFTALNGVLAPRVVVDEQPNANVACKGVDSGLDAAFPYFYLGESDKQAQDLAGRNLRIMMIEQDLNNKSTRDLFFGTSANDHLVDFIDDTGDLLLLFYAETNTLDTKVYLHRLRSMVSDRVDSEQNFAPVWLTPKELFASSPLIPVSISKLGSGNFLIGAKSALAAGQDLYFMKIDPSGNPLYDQWLPIGGRGLETIVKIFTESDGSVVTLSTVNFQNNHTAVHLTRTILP</sequence>
<accession>A0ABT8F9W0</accession>
<dbReference type="PROSITE" id="PS51257">
    <property type="entry name" value="PROKAR_LIPOPROTEIN"/>
    <property type="match status" value="1"/>
</dbReference>
<comment type="caution">
    <text evidence="1">The sequence shown here is derived from an EMBL/GenBank/DDBJ whole genome shotgun (WGS) entry which is preliminary data.</text>
</comment>
<name>A0ABT8F9W0_9BACT</name>
<organism evidence="1 2">
    <name type="scientific">Shiella aurantiaca</name>
    <dbReference type="NCBI Taxonomy" id="3058365"/>
    <lineage>
        <taxon>Bacteria</taxon>
        <taxon>Pseudomonadati</taxon>
        <taxon>Bacteroidota</taxon>
        <taxon>Cytophagia</taxon>
        <taxon>Cytophagales</taxon>
        <taxon>Shiellaceae</taxon>
        <taxon>Shiella</taxon>
    </lineage>
</organism>
<reference evidence="1" key="1">
    <citation type="submission" date="2023-06" db="EMBL/GenBank/DDBJ databases">
        <title>Cytophagales bacterium Strain LB-30, isolated from soil.</title>
        <authorList>
            <person name="Liu B."/>
        </authorList>
    </citation>
    <scope>NUCLEOTIDE SEQUENCE</scope>
    <source>
        <strain evidence="1">LB-30</strain>
    </source>
</reference>
<dbReference type="RefSeq" id="WP_320005571.1">
    <property type="nucleotide sequence ID" value="NZ_JAUHJS010000010.1"/>
</dbReference>